<keyword evidence="6" id="KW-1185">Reference proteome</keyword>
<proteinExistence type="predicted"/>
<dbReference type="SUPFAM" id="SSF46689">
    <property type="entry name" value="Homeodomain-like"/>
    <property type="match status" value="2"/>
</dbReference>
<dbReference type="PANTHER" id="PTHR46796">
    <property type="entry name" value="HTH-TYPE TRANSCRIPTIONAL ACTIVATOR RHAS-RELATED"/>
    <property type="match status" value="1"/>
</dbReference>
<evidence type="ECO:0000313" key="6">
    <source>
        <dbReference type="Proteomes" id="UP000199518"/>
    </source>
</evidence>
<evidence type="ECO:0000256" key="3">
    <source>
        <dbReference type="ARBA" id="ARBA00023163"/>
    </source>
</evidence>
<dbReference type="Gene3D" id="1.10.10.60">
    <property type="entry name" value="Homeodomain-like"/>
    <property type="match status" value="1"/>
</dbReference>
<sequence length="349" mass="39664">MIRFHHPIFDRVPQRFKQVGNVVHTFKAPEMMNRPSALRSISKADRARSFERDLLASADARSEGSKQALDLNFRASPRRPFVMNYGCSEEAQAVTHSADVEAFCELRLHLNNHPALHDVNYSAGWMRRMPGSFIFTPPGKESQVRGNRRNRFESLLVSFPVSELREIAGDYLETDGQHLLRVPNKELLDPVVPALIRQLWDQLDANSIGEEIMAEGTFLTLIGRLLTLEEKKKLAFAEQERGSSHMVDRAMAYMQDTLAEKPSLGEIAAAAGVSRPQLTRAFRKATGQTVHDHLVQLRIRRVKELIGHFGRNMTFDDMAKECGFSNRGHLSRVFTQMVGVTPEQYRRQI</sequence>
<dbReference type="AlphaFoldDB" id="A0A1I3J2F7"/>
<feature type="domain" description="HTH araC/xylS-type" evidence="4">
    <location>
        <begin position="248"/>
        <end position="348"/>
    </location>
</feature>
<accession>A0A1I3J2F7</accession>
<dbReference type="SMART" id="SM00342">
    <property type="entry name" value="HTH_ARAC"/>
    <property type="match status" value="1"/>
</dbReference>
<evidence type="ECO:0000256" key="1">
    <source>
        <dbReference type="ARBA" id="ARBA00023015"/>
    </source>
</evidence>
<dbReference type="InterPro" id="IPR050204">
    <property type="entry name" value="AraC_XylS_family_regulators"/>
</dbReference>
<dbReference type="EMBL" id="FOQD01000010">
    <property type="protein sequence ID" value="SFI54349.1"/>
    <property type="molecule type" value="Genomic_DNA"/>
</dbReference>
<dbReference type="InterPro" id="IPR009057">
    <property type="entry name" value="Homeodomain-like_sf"/>
</dbReference>
<dbReference type="Proteomes" id="UP000199518">
    <property type="component" value="Unassembled WGS sequence"/>
</dbReference>
<keyword evidence="3" id="KW-0804">Transcription</keyword>
<dbReference type="InterPro" id="IPR018060">
    <property type="entry name" value="HTH_AraC"/>
</dbReference>
<dbReference type="GO" id="GO:0003700">
    <property type="term" value="F:DNA-binding transcription factor activity"/>
    <property type="evidence" value="ECO:0007669"/>
    <property type="project" value="InterPro"/>
</dbReference>
<name>A0A1I3J2F7_9PLAN</name>
<protein>
    <submittedName>
        <fullName evidence="5">Helix-turn-helix domain-containing protein</fullName>
    </submittedName>
</protein>
<reference evidence="6" key="1">
    <citation type="submission" date="2016-10" db="EMBL/GenBank/DDBJ databases">
        <authorList>
            <person name="Varghese N."/>
            <person name="Submissions S."/>
        </authorList>
    </citation>
    <scope>NUCLEOTIDE SEQUENCE [LARGE SCALE GENOMIC DNA]</scope>
    <source>
        <strain evidence="6">DSM 26348</strain>
    </source>
</reference>
<dbReference type="STRING" id="1576369.SAMN05421753_11035"/>
<dbReference type="GO" id="GO:0043565">
    <property type="term" value="F:sequence-specific DNA binding"/>
    <property type="evidence" value="ECO:0007669"/>
    <property type="project" value="InterPro"/>
</dbReference>
<gene>
    <name evidence="5" type="ORF">SAMN05421753_11035</name>
</gene>
<dbReference type="PROSITE" id="PS01124">
    <property type="entry name" value="HTH_ARAC_FAMILY_2"/>
    <property type="match status" value="1"/>
</dbReference>
<keyword evidence="1" id="KW-0805">Transcription regulation</keyword>
<evidence type="ECO:0000256" key="2">
    <source>
        <dbReference type="ARBA" id="ARBA00023125"/>
    </source>
</evidence>
<organism evidence="5 6">
    <name type="scientific">Planctomicrobium piriforme</name>
    <dbReference type="NCBI Taxonomy" id="1576369"/>
    <lineage>
        <taxon>Bacteria</taxon>
        <taxon>Pseudomonadati</taxon>
        <taxon>Planctomycetota</taxon>
        <taxon>Planctomycetia</taxon>
        <taxon>Planctomycetales</taxon>
        <taxon>Planctomycetaceae</taxon>
        <taxon>Planctomicrobium</taxon>
    </lineage>
</organism>
<dbReference type="Pfam" id="PF12833">
    <property type="entry name" value="HTH_18"/>
    <property type="match status" value="1"/>
</dbReference>
<keyword evidence="2" id="KW-0238">DNA-binding</keyword>
<evidence type="ECO:0000313" key="5">
    <source>
        <dbReference type="EMBL" id="SFI54349.1"/>
    </source>
</evidence>
<evidence type="ECO:0000259" key="4">
    <source>
        <dbReference type="PROSITE" id="PS01124"/>
    </source>
</evidence>